<dbReference type="PANTHER" id="PTHR24113:SF12">
    <property type="entry name" value="RAN GTPASE-ACTIVATING PROTEIN 1"/>
    <property type="match status" value="1"/>
</dbReference>
<keyword evidence="2" id="KW-0433">Leucine-rich repeat</keyword>
<keyword evidence="3" id="KW-0677">Repeat</keyword>
<dbReference type="GO" id="GO:0006913">
    <property type="term" value="P:nucleocytoplasmic transport"/>
    <property type="evidence" value="ECO:0007669"/>
    <property type="project" value="TreeGrafter"/>
</dbReference>
<dbReference type="SMART" id="SM00368">
    <property type="entry name" value="LRR_RI"/>
    <property type="match status" value="2"/>
</dbReference>
<dbReference type="Gene3D" id="3.80.10.10">
    <property type="entry name" value="Ribonuclease Inhibitor"/>
    <property type="match status" value="1"/>
</dbReference>
<organism evidence="4">
    <name type="scientific">Noctiluca scintillans</name>
    <name type="common">Sea sparkle</name>
    <name type="synonym">Red tide dinoflagellate</name>
    <dbReference type="NCBI Taxonomy" id="2966"/>
    <lineage>
        <taxon>Eukaryota</taxon>
        <taxon>Sar</taxon>
        <taxon>Alveolata</taxon>
        <taxon>Dinophyceae</taxon>
        <taxon>Noctilucales</taxon>
        <taxon>Noctilucaceae</taxon>
        <taxon>Noctiluca</taxon>
    </lineage>
</organism>
<accession>A0A7S1AZC7</accession>
<protein>
    <submittedName>
        <fullName evidence="4">Uncharacterized protein</fullName>
    </submittedName>
</protein>
<evidence type="ECO:0000256" key="1">
    <source>
        <dbReference type="ARBA" id="ARBA00022468"/>
    </source>
</evidence>
<dbReference type="GO" id="GO:0005096">
    <property type="term" value="F:GTPase activator activity"/>
    <property type="evidence" value="ECO:0007669"/>
    <property type="project" value="UniProtKB-KW"/>
</dbReference>
<dbReference type="Pfam" id="PF13516">
    <property type="entry name" value="LRR_6"/>
    <property type="match status" value="2"/>
</dbReference>
<sequence length="421" mass="46809">MSCCWFWFLGDQQKQGWRSESVASWKGSNTNEEGSYTELAEPLEFDPARYTSMSPIVEALLDGSTALVRGDWLAAWSTTGLPLPSREDLPAGALWEPGELEVGSEKRNTLIDGSWTDVHVVAVSHCWMTPDHPDPDGVQARALGRAINVFHASFDDHVNTAILFDWCSYFQGSGNVAVHRHLRHASLWFASKVTSVWCLTSVVVGMPSAARGWTMFEQTLAQVHHRTTNLDLSRFVEGECWSRVRQNCRTVQQPPVHPNKMADLLEASQDGAFDDFSAVPEDRHTISRLYQKVFHALMSAVETLNYSGLQWGDASCEVLSMVLPECTRLRELHLWDNDIGDAGAALLAGVVPQCNNLQSLNLYGNSVGDRGALALAVSFVATQRPACLNLMFNSLTHQGKRVVSEVWREMPQDDTWTFLGV</sequence>
<keyword evidence="1" id="KW-0343">GTPase activation</keyword>
<evidence type="ECO:0000256" key="2">
    <source>
        <dbReference type="ARBA" id="ARBA00022614"/>
    </source>
</evidence>
<name>A0A7S1AZC7_NOCSC</name>
<dbReference type="SUPFAM" id="SSF52047">
    <property type="entry name" value="RNI-like"/>
    <property type="match status" value="1"/>
</dbReference>
<reference evidence="4" key="1">
    <citation type="submission" date="2021-01" db="EMBL/GenBank/DDBJ databases">
        <authorList>
            <person name="Corre E."/>
            <person name="Pelletier E."/>
            <person name="Niang G."/>
            <person name="Scheremetjew M."/>
            <person name="Finn R."/>
            <person name="Kale V."/>
            <person name="Holt S."/>
            <person name="Cochrane G."/>
            <person name="Meng A."/>
            <person name="Brown T."/>
            <person name="Cohen L."/>
        </authorList>
    </citation>
    <scope>NUCLEOTIDE SEQUENCE</scope>
</reference>
<dbReference type="InterPro" id="IPR001611">
    <property type="entry name" value="Leu-rich_rpt"/>
</dbReference>
<dbReference type="InterPro" id="IPR032675">
    <property type="entry name" value="LRR_dom_sf"/>
</dbReference>
<dbReference type="AlphaFoldDB" id="A0A7S1AZC7"/>
<dbReference type="GO" id="GO:0031267">
    <property type="term" value="F:small GTPase binding"/>
    <property type="evidence" value="ECO:0007669"/>
    <property type="project" value="TreeGrafter"/>
</dbReference>
<gene>
    <name evidence="4" type="ORF">NSCI0253_LOCUS44311</name>
</gene>
<dbReference type="InterPro" id="IPR027038">
    <property type="entry name" value="RanGap"/>
</dbReference>
<proteinExistence type="predicted"/>
<evidence type="ECO:0000256" key="3">
    <source>
        <dbReference type="ARBA" id="ARBA00022737"/>
    </source>
</evidence>
<dbReference type="GO" id="GO:0005634">
    <property type="term" value="C:nucleus"/>
    <property type="evidence" value="ECO:0007669"/>
    <property type="project" value="TreeGrafter"/>
</dbReference>
<dbReference type="PANTHER" id="PTHR24113">
    <property type="entry name" value="RAN GTPASE-ACTIVATING PROTEIN 1"/>
    <property type="match status" value="1"/>
</dbReference>
<evidence type="ECO:0000313" key="4">
    <source>
        <dbReference type="EMBL" id="CAD8869954.1"/>
    </source>
</evidence>
<dbReference type="EMBL" id="HBFQ01062554">
    <property type="protein sequence ID" value="CAD8869954.1"/>
    <property type="molecule type" value="Transcribed_RNA"/>
</dbReference>
<dbReference type="GO" id="GO:0048471">
    <property type="term" value="C:perinuclear region of cytoplasm"/>
    <property type="evidence" value="ECO:0007669"/>
    <property type="project" value="TreeGrafter"/>
</dbReference>
<dbReference type="GO" id="GO:0005829">
    <property type="term" value="C:cytosol"/>
    <property type="evidence" value="ECO:0007669"/>
    <property type="project" value="TreeGrafter"/>
</dbReference>